<evidence type="ECO:0000313" key="1">
    <source>
        <dbReference type="EMBL" id="MCG9972285.1"/>
    </source>
</evidence>
<accession>A0A9X2A6P0</accession>
<keyword evidence="2" id="KW-1185">Reference proteome</keyword>
<name>A0A9X2A6P0_9FLAO</name>
<gene>
    <name evidence="1" type="ORF">LU635_11610</name>
</gene>
<protein>
    <recommendedName>
        <fullName evidence="3">Carboxypeptidase-like regulatory domain-containing protein</fullName>
    </recommendedName>
</protein>
<organism evidence="1 2">
    <name type="scientific">Christiangramia crocea</name>
    <dbReference type="NCBI Taxonomy" id="2904124"/>
    <lineage>
        <taxon>Bacteria</taxon>
        <taxon>Pseudomonadati</taxon>
        <taxon>Bacteroidota</taxon>
        <taxon>Flavobacteriia</taxon>
        <taxon>Flavobacteriales</taxon>
        <taxon>Flavobacteriaceae</taxon>
        <taxon>Christiangramia</taxon>
    </lineage>
</organism>
<reference evidence="1" key="1">
    <citation type="submission" date="2021-12" db="EMBL/GenBank/DDBJ databases">
        <title>Description of Gramella crocea sp. nov., a new bacterium isolated from activated sludge.</title>
        <authorList>
            <person name="Zhang X."/>
        </authorList>
    </citation>
    <scope>NUCLEOTIDE SEQUENCE</scope>
    <source>
        <strain evidence="1">YB25</strain>
    </source>
</reference>
<dbReference type="AlphaFoldDB" id="A0A9X2A6P0"/>
<proteinExistence type="predicted"/>
<dbReference type="EMBL" id="JAJSON010000024">
    <property type="protein sequence ID" value="MCG9972285.1"/>
    <property type="molecule type" value="Genomic_DNA"/>
</dbReference>
<evidence type="ECO:0008006" key="3">
    <source>
        <dbReference type="Google" id="ProtNLM"/>
    </source>
</evidence>
<evidence type="ECO:0000313" key="2">
    <source>
        <dbReference type="Proteomes" id="UP001139344"/>
    </source>
</evidence>
<dbReference type="RefSeq" id="WP_240099379.1">
    <property type="nucleotide sequence ID" value="NZ_JAJSON010000024.1"/>
</dbReference>
<comment type="caution">
    <text evidence="1">The sequence shown here is derived from an EMBL/GenBank/DDBJ whole genome shotgun (WGS) entry which is preliminary data.</text>
</comment>
<sequence length="241" mass="27496">MAAQESKLLKGQIITDSLPASNIHVVNLSLKEGITSDESGGFYIRAGINDSILFSSVQFQNRIIRVKKEQFDAGQFEIRLFLARNELDEVRISDLKLSGVLDKDVGRIEIFDRTKFGIPYTKNGLTQTERKLYTPTTSPGGIPLDLILNTINGRIKMLKKVKANDELSAAVSRALERFGKGFFETELQIPDKEVVNFLYYCARDERFSTLNKSGNDLELIDLFREKVKSFREWRGKLKYHH</sequence>
<dbReference type="Proteomes" id="UP001139344">
    <property type="component" value="Unassembled WGS sequence"/>
</dbReference>